<evidence type="ECO:0000313" key="1">
    <source>
        <dbReference type="EMBL" id="SCZ99890.1"/>
    </source>
</evidence>
<protein>
    <submittedName>
        <fullName evidence="1">BZ3500_MvSof-1268-A1-R1_Chr9g10310 protein</fullName>
    </submittedName>
</protein>
<name>A0A2X0L4Q6_9BASI</name>
<gene>
    <name evidence="1" type="ORF">BZ3500_MVSOF-1268-A1-R1_CHR9G10310</name>
</gene>
<dbReference type="Proteomes" id="UP000249723">
    <property type="component" value="Unassembled WGS sequence"/>
</dbReference>
<evidence type="ECO:0000313" key="2">
    <source>
        <dbReference type="Proteomes" id="UP000249723"/>
    </source>
</evidence>
<accession>A0A2X0L4Q6</accession>
<reference evidence="2" key="1">
    <citation type="submission" date="2016-10" db="EMBL/GenBank/DDBJ databases">
        <authorList>
            <person name="Jeantristanb JTB J.-T."/>
            <person name="Ricardo R."/>
        </authorList>
    </citation>
    <scope>NUCLEOTIDE SEQUENCE [LARGE SCALE GENOMIC DNA]</scope>
</reference>
<organism evidence="1 2">
    <name type="scientific">Microbotryum saponariae</name>
    <dbReference type="NCBI Taxonomy" id="289078"/>
    <lineage>
        <taxon>Eukaryota</taxon>
        <taxon>Fungi</taxon>
        <taxon>Dikarya</taxon>
        <taxon>Basidiomycota</taxon>
        <taxon>Pucciniomycotina</taxon>
        <taxon>Microbotryomycetes</taxon>
        <taxon>Microbotryales</taxon>
        <taxon>Microbotryaceae</taxon>
        <taxon>Microbotryum</taxon>
    </lineage>
</organism>
<dbReference type="STRING" id="289078.A0A2X0L4Q6"/>
<proteinExistence type="predicted"/>
<keyword evidence="2" id="KW-1185">Reference proteome</keyword>
<dbReference type="EMBL" id="FMWP01000107">
    <property type="protein sequence ID" value="SCZ99890.1"/>
    <property type="molecule type" value="Genomic_DNA"/>
</dbReference>
<dbReference type="AlphaFoldDB" id="A0A2X0L4Q6"/>
<sequence>MKEAPTQPSYNVADGKLSVDDVDRLAAMYAKQRTTVSSLKADGHEMVKLPEGNYGHAVLAQDTAQVGVTMLGKIVSIDRSLNRDASRVTQISNGWADPNCSRDKSASKLATPEAVVVEALQRIRDKVSRGMAAASCSIATHSTTASGNSLQHVFFECLPSSWGAPTVACLENDIDADRYHMFYNNAREGSYNGRNVAKSHATPLPVSVARAVKTHI</sequence>